<evidence type="ECO:0000313" key="3">
    <source>
        <dbReference type="Proteomes" id="UP001057375"/>
    </source>
</evidence>
<dbReference type="PANTHER" id="PTHR24373:SF276">
    <property type="entry name" value="LEUCINE-RICH REPEAT-CONTAINING PROTEIN 3B"/>
    <property type="match status" value="1"/>
</dbReference>
<dbReference type="SUPFAM" id="SSF52058">
    <property type="entry name" value="L domain-like"/>
    <property type="match status" value="1"/>
</dbReference>
<name>A0ABQ5K552_9EUKA</name>
<accession>A0ABQ5K552</accession>
<reference evidence="2" key="1">
    <citation type="submission" date="2022-03" db="EMBL/GenBank/DDBJ databases">
        <title>Draft genome sequence of Aduncisulcus paluster, a free-living microaerophilic Fornicata.</title>
        <authorList>
            <person name="Yuyama I."/>
            <person name="Kume K."/>
            <person name="Tamura T."/>
            <person name="Inagaki Y."/>
            <person name="Hashimoto T."/>
        </authorList>
    </citation>
    <scope>NUCLEOTIDE SEQUENCE</scope>
    <source>
        <strain evidence="2">NY0171</strain>
    </source>
</reference>
<keyword evidence="3" id="KW-1185">Reference proteome</keyword>
<keyword evidence="1" id="KW-0732">Signal</keyword>
<dbReference type="InterPro" id="IPR050328">
    <property type="entry name" value="Dev_Immune_Receptor"/>
</dbReference>
<evidence type="ECO:0000313" key="2">
    <source>
        <dbReference type="EMBL" id="GKT27723.1"/>
    </source>
</evidence>
<protein>
    <submittedName>
        <fullName evidence="2">Uncharacterized protein</fullName>
    </submittedName>
</protein>
<feature type="non-terminal residue" evidence="2">
    <location>
        <position position="1"/>
    </location>
</feature>
<dbReference type="Proteomes" id="UP001057375">
    <property type="component" value="Unassembled WGS sequence"/>
</dbReference>
<evidence type="ECO:0000256" key="1">
    <source>
        <dbReference type="ARBA" id="ARBA00022729"/>
    </source>
</evidence>
<comment type="caution">
    <text evidence="2">The sequence shown here is derived from an EMBL/GenBank/DDBJ whole genome shotgun (WGS) entry which is preliminary data.</text>
</comment>
<gene>
    <name evidence="2" type="ORF">ADUPG1_000144</name>
</gene>
<dbReference type="Gene3D" id="3.80.10.10">
    <property type="entry name" value="Ribonuclease Inhibitor"/>
    <property type="match status" value="2"/>
</dbReference>
<organism evidence="2 3">
    <name type="scientific">Aduncisulcus paluster</name>
    <dbReference type="NCBI Taxonomy" id="2918883"/>
    <lineage>
        <taxon>Eukaryota</taxon>
        <taxon>Metamonada</taxon>
        <taxon>Carpediemonas-like organisms</taxon>
        <taxon>Aduncisulcus</taxon>
    </lineage>
</organism>
<sequence>TTLVISIPDSQNVVPTMHNLETLTIADTTITSIPDLSNSADKLTFLNISNTSVSSLVEAGTLSNLETIKFLDCHVSDLSPLYHLSSLTSVHGTGNNICVGSAETIETIKLKFVSHASLTLDLWTTLSTDQACECSSADLGTTPIADNLICSETKPWSNTWYVVCASDSYTSYTSAEDFSCTQPDSSTTNCSGGCEYGYECRYLGDEEISGVSYSTGECQQVIVDENLHDCVADMFVDSDGNDDYSHRTNSTPSLFSVASLKTLVTNNQGGHLRYTSSSNFISDISGIEHLAFVTYISIMYIDVLSLNDLELMSTLTNLKDLYLQSYQYAPTTFDFPDFTLLSDLDILFIYNASVTFPADQYVLPSSLKILSISKCDISQAGFEKNVSDLVNLETLNISNTSISFPSDRYVVPPTIRNLDIYGTSIDQAGFDKNVGYDYISSLEYLHFGGEDNLITSIESLSEDQLSTITTFSFYDYPIYDGFNDVISEMTCLERLYLANCNLLTIPDLSNSATTLRKLYIYSNSDITSLVPLSRIEFDSLQSISINDCSISDLSPLYDFPNISNINCSSNNICFGSESISELQDKFTQSSGISFSVGSQSCECSSVDLGSTPITDNLVCSETKPGSNTWYVVCASDSYTSYTSAEDFSCTQPDSSTTNCSGGCEYGYECRYLGDEEISGVSYSTGECQQVIVDENLHDCVADMFVDSDGNDDYSHRTNSTPSLFSVASLRTLESDLDIDTDDHYLCALVKNRYFDWVCYICFGDMGKISVSKFINLLLEETVSIVEKVEGSEKSDDLRRSVLAEKKPTAAFEILLEKLELFFMQKFDFLQIEFVFEKLLIAFTHIQYLDDFTNTIFSTKYLSIAQKTKYMYHFLFALTNEDKGTVVVGRIIPNFVKLLKSGLEEGELIFFSNVLQCVHSNNRVMEHVDDETKKFLRNCVVTAVMSLPLERIPFEPIEYLISEKEFSAAVLLLLGETSSKRSPTQIVGILNKIWKMPGGKDACSKGLQSIVEMLLTPPDSFSEACKKFSDMFEMAKDAQKSAAGKVVKCSTYTYVACPIFASGFIIPLCIGIVDILSHVRVMPENSVKLAELEKETGVNIDQIMDFIFNTTIIFGDFVGVDVQEESLFVSKSDYRTMTEKHWSLVEKVLKEEQKKWSDSQ</sequence>
<proteinExistence type="predicted"/>
<dbReference type="PANTHER" id="PTHR24373">
    <property type="entry name" value="SLIT RELATED LEUCINE-RICH REPEAT NEURONAL PROTEIN"/>
    <property type="match status" value="1"/>
</dbReference>
<dbReference type="EMBL" id="BQXS01000045">
    <property type="protein sequence ID" value="GKT27723.1"/>
    <property type="molecule type" value="Genomic_DNA"/>
</dbReference>
<dbReference type="InterPro" id="IPR032675">
    <property type="entry name" value="LRR_dom_sf"/>
</dbReference>